<gene>
    <name evidence="2" type="ORF">H9702_06100</name>
</gene>
<protein>
    <recommendedName>
        <fullName evidence="1">RiboL-PSP-HEPN domain-containing protein</fullName>
    </recommendedName>
</protein>
<evidence type="ECO:0000313" key="3">
    <source>
        <dbReference type="Proteomes" id="UP000823896"/>
    </source>
</evidence>
<proteinExistence type="predicted"/>
<accession>A0A9D2NSF5</accession>
<reference evidence="2" key="1">
    <citation type="journal article" date="2021" name="PeerJ">
        <title>Extensive microbial diversity within the chicken gut microbiome revealed by metagenomics and culture.</title>
        <authorList>
            <person name="Gilroy R."/>
            <person name="Ravi A."/>
            <person name="Getino M."/>
            <person name="Pursley I."/>
            <person name="Horton D.L."/>
            <person name="Alikhan N.F."/>
            <person name="Baker D."/>
            <person name="Gharbi K."/>
            <person name="Hall N."/>
            <person name="Watson M."/>
            <person name="Adriaenssens E.M."/>
            <person name="Foster-Nyarko E."/>
            <person name="Jarju S."/>
            <person name="Secka A."/>
            <person name="Antonio M."/>
            <person name="Oren A."/>
            <person name="Chaudhuri R.R."/>
            <person name="La Ragione R."/>
            <person name="Hildebrand F."/>
            <person name="Pallen M.J."/>
        </authorList>
    </citation>
    <scope>NUCLEOTIDE SEQUENCE</scope>
    <source>
        <strain evidence="2">CHK187-11901</strain>
    </source>
</reference>
<dbReference type="EMBL" id="DWWM01000041">
    <property type="protein sequence ID" value="HJC36686.1"/>
    <property type="molecule type" value="Genomic_DNA"/>
</dbReference>
<dbReference type="InterPro" id="IPR041519">
    <property type="entry name" value="HEPN_RiboL-PSP"/>
</dbReference>
<name>A0A9D2NSF5_9FIRM</name>
<feature type="domain" description="RiboL-PSP-HEPN" evidence="1">
    <location>
        <begin position="67"/>
        <end position="226"/>
    </location>
</feature>
<sequence length="243" mass="28000">MASRDISLTPRVEDTRDAYPVFIPIQFSLSEIKQHFTDSMDEVKGQFAVADKLNADKNEIACKMVWRSQVVLAEGLLDFYIHKISKYCLVRMFSGTWPKTEKYKSFQIPMEKVENAITALESNDWFFEYLNKRFSRDVFLSCESMRDQLNLIGIPFSKTMEIAFPGGNEKESIRIGKETIAMLFQRRNEIAHQNDRSHASAEQTDITKEFVEDYISKIESIVNAIQVIAEETDIKKGVSWASP</sequence>
<comment type="caution">
    <text evidence="2">The sequence shown here is derived from an EMBL/GenBank/DDBJ whole genome shotgun (WGS) entry which is preliminary data.</text>
</comment>
<dbReference type="Pfam" id="PF18735">
    <property type="entry name" value="HEPN_RiboL-PSP"/>
    <property type="match status" value="1"/>
</dbReference>
<dbReference type="AlphaFoldDB" id="A0A9D2NSF5"/>
<organism evidence="2 3">
    <name type="scientific">Candidatus Merdibacter merdavium</name>
    <dbReference type="NCBI Taxonomy" id="2838692"/>
    <lineage>
        <taxon>Bacteria</taxon>
        <taxon>Bacillati</taxon>
        <taxon>Bacillota</taxon>
        <taxon>Erysipelotrichia</taxon>
        <taxon>Erysipelotrichales</taxon>
        <taxon>Erysipelotrichaceae</taxon>
        <taxon>Merdibacter</taxon>
    </lineage>
</organism>
<dbReference type="Proteomes" id="UP000823896">
    <property type="component" value="Unassembled WGS sequence"/>
</dbReference>
<evidence type="ECO:0000259" key="1">
    <source>
        <dbReference type="Pfam" id="PF18735"/>
    </source>
</evidence>
<evidence type="ECO:0000313" key="2">
    <source>
        <dbReference type="EMBL" id="HJC36686.1"/>
    </source>
</evidence>
<reference evidence="2" key="2">
    <citation type="submission" date="2021-04" db="EMBL/GenBank/DDBJ databases">
        <authorList>
            <person name="Gilroy R."/>
        </authorList>
    </citation>
    <scope>NUCLEOTIDE SEQUENCE</scope>
    <source>
        <strain evidence="2">CHK187-11901</strain>
    </source>
</reference>